<dbReference type="PANTHER" id="PTHR45649">
    <property type="entry name" value="AMINO-ACID PERMEASE BAT1"/>
    <property type="match status" value="1"/>
</dbReference>
<sequence length="569" mass="62666">SLLIHHCTAKTVDFVWFGSTVVITDRCAPSWDKMTALKRPVATESFVLKDYTTDESPQREIEADTPDHDRERRGTGADQQDMHRMGKEQQTKRNFHFLTIFGFTMVLMATWEAQFSASTFSLTNGGTAGAIWIYAGTFVGFLAAIASMAEMASMAPTTGGQYHWVSEFAPRSAQKQLSYIVGWLCVLGWQVGNTAIAYLAGTIIQGLVILTTPSYEPKQWQGTLIIWAVLTFSIVFNTWFAAKLPLLEGVVLVLHILGFFAILVPLWVLGNQGKASEVFFTFSDGGMWGSQGLSCLVGMLSPVFSFIGPDSATHMSEELQDASRSLPRAMMWTAIINGALGFVMICTFCMVIGDLDSVLKTPTGYPFIQVFYNVTHSNAGTVVMTTILITLSLFGCVTNFATSSRQLWAFSRDQGTPFSNWLSTVRPGWDIPLNSIVFSYVFAMLLSLINLGSAVALNVITSLGTGALICSYMVSISCIVVKRLRGEPLLNRRWSLGRWGLPINIFSVLFLLLVFIMNFFPISPVDLTPATFNWNVLIFGAVVLIAGAYYAVHGRHVYAGPVAYVRKDV</sequence>
<keyword evidence="9" id="KW-1185">Reference proteome</keyword>
<evidence type="ECO:0000256" key="3">
    <source>
        <dbReference type="ARBA" id="ARBA00022692"/>
    </source>
</evidence>
<dbReference type="EMBL" id="RIBY02000557">
    <property type="protein sequence ID" value="KAH9840436.1"/>
    <property type="molecule type" value="Genomic_DNA"/>
</dbReference>
<keyword evidence="2" id="KW-0813">Transport</keyword>
<reference evidence="8 9" key="2">
    <citation type="journal article" date="2021" name="Curr. Genet.">
        <title>Genetic response to nitrogen starvation in the aggressive Eucalyptus foliar pathogen Teratosphaeria destructans.</title>
        <authorList>
            <person name="Havenga M."/>
            <person name="Wingfield B.D."/>
            <person name="Wingfield M.J."/>
            <person name="Dreyer L.L."/>
            <person name="Roets F."/>
            <person name="Aylward J."/>
        </authorList>
    </citation>
    <scope>NUCLEOTIDE SEQUENCE [LARGE SCALE GENOMIC DNA]</scope>
    <source>
        <strain evidence="8">CMW44962</strain>
    </source>
</reference>
<name>A0A9W7SXK2_9PEZI</name>
<dbReference type="InterPro" id="IPR002293">
    <property type="entry name" value="AA/rel_permease1"/>
</dbReference>
<feature type="compositionally biased region" description="Basic and acidic residues" evidence="6">
    <location>
        <begin position="56"/>
        <end position="88"/>
    </location>
</feature>
<evidence type="ECO:0000256" key="2">
    <source>
        <dbReference type="ARBA" id="ARBA00022448"/>
    </source>
</evidence>
<dbReference type="PIRSF" id="PIRSF006060">
    <property type="entry name" value="AA_transporter"/>
    <property type="match status" value="1"/>
</dbReference>
<evidence type="ECO:0000256" key="4">
    <source>
        <dbReference type="ARBA" id="ARBA00022989"/>
    </source>
</evidence>
<accession>A0A9W7SXK2</accession>
<feature type="transmembrane region" description="Helical" evidence="7">
    <location>
        <begin position="329"/>
        <end position="353"/>
    </location>
</feature>
<protein>
    <submittedName>
        <fullName evidence="8">Amino acid transporter</fullName>
    </submittedName>
</protein>
<feature type="transmembrane region" description="Helical" evidence="7">
    <location>
        <begin position="431"/>
        <end position="449"/>
    </location>
</feature>
<feature type="region of interest" description="Disordered" evidence="6">
    <location>
        <begin position="53"/>
        <end position="88"/>
    </location>
</feature>
<reference evidence="8 9" key="1">
    <citation type="journal article" date="2018" name="IMA Fungus">
        <title>IMA Genome-F 10: Nine draft genome sequences of Claviceps purpurea s.lat., including C. arundinis, C. humidiphila, and C. cf. spartinae, pseudomolecules for the pitch canker pathogen Fusarium circinatum, draft genome of Davidsoniella eucalypti, Grosmannia galeiformis, Quambalaria eucalypti, and Teratosphaeria destructans.</title>
        <authorList>
            <person name="Wingfield B.D."/>
            <person name="Liu M."/>
            <person name="Nguyen H.D."/>
            <person name="Lane F.A."/>
            <person name="Morgan S.W."/>
            <person name="De Vos L."/>
            <person name="Wilken P.M."/>
            <person name="Duong T.A."/>
            <person name="Aylward J."/>
            <person name="Coetzee M.P."/>
            <person name="Dadej K."/>
            <person name="De Beer Z.W."/>
            <person name="Findlay W."/>
            <person name="Havenga M."/>
            <person name="Kolarik M."/>
            <person name="Menzies J.G."/>
            <person name="Naidoo K."/>
            <person name="Pochopski O."/>
            <person name="Shoukouhi P."/>
            <person name="Santana Q.C."/>
            <person name="Seifert K.A."/>
            <person name="Soal N."/>
            <person name="Steenkamp E.T."/>
            <person name="Tatham C.T."/>
            <person name="van der Nest M.A."/>
            <person name="Wingfield M.J."/>
        </authorList>
    </citation>
    <scope>NUCLEOTIDE SEQUENCE [LARGE SCALE GENOMIC DNA]</scope>
    <source>
        <strain evidence="8">CMW44962</strain>
    </source>
</reference>
<feature type="transmembrane region" description="Helical" evidence="7">
    <location>
        <begin position="131"/>
        <end position="149"/>
    </location>
</feature>
<feature type="transmembrane region" description="Helical" evidence="7">
    <location>
        <begin position="532"/>
        <end position="552"/>
    </location>
</feature>
<evidence type="ECO:0000256" key="5">
    <source>
        <dbReference type="ARBA" id="ARBA00023136"/>
    </source>
</evidence>
<organism evidence="8 9">
    <name type="scientific">Teratosphaeria destructans</name>
    <dbReference type="NCBI Taxonomy" id="418781"/>
    <lineage>
        <taxon>Eukaryota</taxon>
        <taxon>Fungi</taxon>
        <taxon>Dikarya</taxon>
        <taxon>Ascomycota</taxon>
        <taxon>Pezizomycotina</taxon>
        <taxon>Dothideomycetes</taxon>
        <taxon>Dothideomycetidae</taxon>
        <taxon>Mycosphaerellales</taxon>
        <taxon>Teratosphaeriaceae</taxon>
        <taxon>Teratosphaeria</taxon>
    </lineage>
</organism>
<keyword evidence="3 7" id="KW-0812">Transmembrane</keyword>
<dbReference type="Gene3D" id="1.20.1740.10">
    <property type="entry name" value="Amino acid/polyamine transporter I"/>
    <property type="match status" value="1"/>
</dbReference>
<feature type="transmembrane region" description="Helical" evidence="7">
    <location>
        <begin position="501"/>
        <end position="520"/>
    </location>
</feature>
<dbReference type="Proteomes" id="UP001138500">
    <property type="component" value="Unassembled WGS sequence"/>
</dbReference>
<evidence type="ECO:0000256" key="1">
    <source>
        <dbReference type="ARBA" id="ARBA00004141"/>
    </source>
</evidence>
<dbReference type="PANTHER" id="PTHR45649:SF2">
    <property type="entry name" value="ACID PERMEASE, PUTATIVE-RELATED"/>
    <property type="match status" value="1"/>
</dbReference>
<dbReference type="Pfam" id="PF13520">
    <property type="entry name" value="AA_permease_2"/>
    <property type="match status" value="1"/>
</dbReference>
<feature type="transmembrane region" description="Helical" evidence="7">
    <location>
        <begin position="455"/>
        <end position="481"/>
    </location>
</feature>
<proteinExistence type="predicted"/>
<comment type="caution">
    <text evidence="8">The sequence shown here is derived from an EMBL/GenBank/DDBJ whole genome shotgun (WGS) entry which is preliminary data.</text>
</comment>
<dbReference type="GO" id="GO:0016020">
    <property type="term" value="C:membrane"/>
    <property type="evidence" value="ECO:0007669"/>
    <property type="project" value="UniProtKB-SubCell"/>
</dbReference>
<feature type="transmembrane region" description="Helical" evidence="7">
    <location>
        <begin position="382"/>
        <end position="402"/>
    </location>
</feature>
<keyword evidence="4 7" id="KW-1133">Transmembrane helix</keyword>
<feature type="non-terminal residue" evidence="8">
    <location>
        <position position="1"/>
    </location>
</feature>
<dbReference type="OrthoDB" id="3257095at2759"/>
<comment type="subcellular location">
    <subcellularLocation>
        <location evidence="1">Membrane</location>
        <topology evidence="1">Multi-pass membrane protein</topology>
    </subcellularLocation>
</comment>
<dbReference type="AlphaFoldDB" id="A0A9W7SXK2"/>
<evidence type="ECO:0000313" key="9">
    <source>
        <dbReference type="Proteomes" id="UP001138500"/>
    </source>
</evidence>
<dbReference type="GO" id="GO:0022857">
    <property type="term" value="F:transmembrane transporter activity"/>
    <property type="evidence" value="ECO:0007669"/>
    <property type="project" value="InterPro"/>
</dbReference>
<feature type="transmembrane region" description="Helical" evidence="7">
    <location>
        <begin position="180"/>
        <end position="204"/>
    </location>
</feature>
<feature type="transmembrane region" description="Helical" evidence="7">
    <location>
        <begin position="288"/>
        <end position="308"/>
    </location>
</feature>
<keyword evidence="5 7" id="KW-0472">Membrane</keyword>
<evidence type="ECO:0000256" key="6">
    <source>
        <dbReference type="SAM" id="MobiDB-lite"/>
    </source>
</evidence>
<feature type="transmembrane region" description="Helical" evidence="7">
    <location>
        <begin position="249"/>
        <end position="268"/>
    </location>
</feature>
<evidence type="ECO:0000256" key="7">
    <source>
        <dbReference type="SAM" id="Phobius"/>
    </source>
</evidence>
<gene>
    <name evidence="8" type="ORF">Tdes44962_MAKER01636</name>
</gene>
<evidence type="ECO:0000313" key="8">
    <source>
        <dbReference type="EMBL" id="KAH9840436.1"/>
    </source>
</evidence>
<feature type="transmembrane region" description="Helical" evidence="7">
    <location>
        <begin position="94"/>
        <end position="111"/>
    </location>
</feature>
<feature type="transmembrane region" description="Helical" evidence="7">
    <location>
        <begin position="224"/>
        <end position="242"/>
    </location>
</feature>